<protein>
    <recommendedName>
        <fullName evidence="4">Secreted protein</fullName>
    </recommendedName>
</protein>
<evidence type="ECO:0008006" key="4">
    <source>
        <dbReference type="Google" id="ProtNLM"/>
    </source>
</evidence>
<evidence type="ECO:0000256" key="1">
    <source>
        <dbReference type="SAM" id="SignalP"/>
    </source>
</evidence>
<sequence length="94" mass="10808">MVMMVMVVCWWQGLCSILIMTHQVEVFLEKRINHLISYCRPCSRCDSSMMKLTLLCHSRVRTSLSSSWLLGANEPLQALLELRQNGKLNRSLAP</sequence>
<keyword evidence="1" id="KW-0732">Signal</keyword>
<comment type="caution">
    <text evidence="2">The sequence shown here is derived from an EMBL/GenBank/DDBJ whole genome shotgun (WGS) entry which is preliminary data.</text>
</comment>
<evidence type="ECO:0000313" key="2">
    <source>
        <dbReference type="EMBL" id="KAK0615637.1"/>
    </source>
</evidence>
<dbReference type="AlphaFoldDB" id="A0AA40BW18"/>
<organism evidence="2 3">
    <name type="scientific">Bombardia bombarda</name>
    <dbReference type="NCBI Taxonomy" id="252184"/>
    <lineage>
        <taxon>Eukaryota</taxon>
        <taxon>Fungi</taxon>
        <taxon>Dikarya</taxon>
        <taxon>Ascomycota</taxon>
        <taxon>Pezizomycotina</taxon>
        <taxon>Sordariomycetes</taxon>
        <taxon>Sordariomycetidae</taxon>
        <taxon>Sordariales</taxon>
        <taxon>Lasiosphaeriaceae</taxon>
        <taxon>Bombardia</taxon>
    </lineage>
</organism>
<gene>
    <name evidence="2" type="ORF">B0T17DRAFT_349174</name>
</gene>
<dbReference type="EMBL" id="JAULSR010000006">
    <property type="protein sequence ID" value="KAK0615637.1"/>
    <property type="molecule type" value="Genomic_DNA"/>
</dbReference>
<evidence type="ECO:0000313" key="3">
    <source>
        <dbReference type="Proteomes" id="UP001174934"/>
    </source>
</evidence>
<feature type="signal peptide" evidence="1">
    <location>
        <begin position="1"/>
        <end position="16"/>
    </location>
</feature>
<proteinExistence type="predicted"/>
<accession>A0AA40BW18</accession>
<keyword evidence="3" id="KW-1185">Reference proteome</keyword>
<dbReference type="Proteomes" id="UP001174934">
    <property type="component" value="Unassembled WGS sequence"/>
</dbReference>
<reference evidence="2" key="1">
    <citation type="submission" date="2023-06" db="EMBL/GenBank/DDBJ databases">
        <title>Genome-scale phylogeny and comparative genomics of the fungal order Sordariales.</title>
        <authorList>
            <consortium name="Lawrence Berkeley National Laboratory"/>
            <person name="Hensen N."/>
            <person name="Bonometti L."/>
            <person name="Westerberg I."/>
            <person name="Brannstrom I.O."/>
            <person name="Guillou S."/>
            <person name="Cros-Aarteil S."/>
            <person name="Calhoun S."/>
            <person name="Haridas S."/>
            <person name="Kuo A."/>
            <person name="Mondo S."/>
            <person name="Pangilinan J."/>
            <person name="Riley R."/>
            <person name="LaButti K."/>
            <person name="Andreopoulos B."/>
            <person name="Lipzen A."/>
            <person name="Chen C."/>
            <person name="Yanf M."/>
            <person name="Daum C."/>
            <person name="Ng V."/>
            <person name="Clum A."/>
            <person name="Steindorff A."/>
            <person name="Ohm R."/>
            <person name="Martin F."/>
            <person name="Silar P."/>
            <person name="Natvig D."/>
            <person name="Lalanne C."/>
            <person name="Gautier V."/>
            <person name="Ament-velasquez S.L."/>
            <person name="Kruys A."/>
            <person name="Hutchinson M.I."/>
            <person name="Powell A.J."/>
            <person name="Barry K."/>
            <person name="Miller A.N."/>
            <person name="Grigoriev I.V."/>
            <person name="Debuchy R."/>
            <person name="Gladieux P."/>
            <person name="Thoren M.H."/>
            <person name="Johannesson H."/>
        </authorList>
    </citation>
    <scope>NUCLEOTIDE SEQUENCE</scope>
    <source>
        <strain evidence="2">SMH3391-2</strain>
    </source>
</reference>
<feature type="chain" id="PRO_5041376009" description="Secreted protein" evidence="1">
    <location>
        <begin position="17"/>
        <end position="94"/>
    </location>
</feature>
<name>A0AA40BW18_9PEZI</name>